<dbReference type="Gene3D" id="1.20.1070.10">
    <property type="entry name" value="Rhodopsin 7-helix transmembrane proteins"/>
    <property type="match status" value="1"/>
</dbReference>
<keyword evidence="10 13" id="KW-0807">Transducer</keyword>
<dbReference type="PANTHER" id="PTHR24233:SF1">
    <property type="entry name" value="G-PROTEIN COUPLED RECEPTOR 34-RELATED"/>
    <property type="match status" value="1"/>
</dbReference>
<proteinExistence type="inferred from homology"/>
<keyword evidence="9" id="KW-0325">Glycoprotein</keyword>
<evidence type="ECO:0000256" key="10">
    <source>
        <dbReference type="ARBA" id="ARBA00023224"/>
    </source>
</evidence>
<dbReference type="GO" id="GO:0045028">
    <property type="term" value="F:G protein-coupled purinergic nucleotide receptor activity"/>
    <property type="evidence" value="ECO:0007669"/>
    <property type="project" value="TreeGrafter"/>
</dbReference>
<dbReference type="Proteomes" id="UP000694580">
    <property type="component" value="Chromosome 9"/>
</dbReference>
<dbReference type="PRINTS" id="PR01157">
    <property type="entry name" value="P2YPURNOCPTR"/>
</dbReference>
<accession>A0AAY4DV40</accession>
<evidence type="ECO:0000313" key="16">
    <source>
        <dbReference type="Ensembl" id="ENSDCDP00010049268.1"/>
    </source>
</evidence>
<reference evidence="16" key="3">
    <citation type="submission" date="2025-09" db="UniProtKB">
        <authorList>
            <consortium name="Ensembl"/>
        </authorList>
    </citation>
    <scope>IDENTIFICATION</scope>
</reference>
<evidence type="ECO:0000256" key="6">
    <source>
        <dbReference type="ARBA" id="ARBA00023136"/>
    </source>
</evidence>
<feature type="transmembrane region" description="Helical" evidence="14">
    <location>
        <begin position="110"/>
        <end position="127"/>
    </location>
</feature>
<feature type="transmembrane region" description="Helical" evidence="14">
    <location>
        <begin position="286"/>
        <end position="305"/>
    </location>
</feature>
<feature type="transmembrane region" description="Helical" evidence="14">
    <location>
        <begin position="147"/>
        <end position="167"/>
    </location>
</feature>
<comment type="function">
    <text evidence="12">G-protein-coupled receptor of lysophosphatidylserine (LysoPS) that plays different roles in immune response. Acts a damage-sensing receptor that triggers tissue repair upon recognition of dying neutrophils. Mechanistically, apoptotic neutrophils release lysophosphatydilserine that are recognized by type 3 innate lymphoid cells (ILC3s) via GPR34, which activates downstream PI3K-AKT and RAS-ERK signaling pathways leading to STAT3 activation and IL-22 production. Plays an important role in microglial function, controlling morphology and phagocytosis.</text>
</comment>
<evidence type="ECO:0000256" key="1">
    <source>
        <dbReference type="ARBA" id="ARBA00004651"/>
    </source>
</evidence>
<dbReference type="GO" id="GO:0005886">
    <property type="term" value="C:plasma membrane"/>
    <property type="evidence" value="ECO:0007669"/>
    <property type="project" value="UniProtKB-SubCell"/>
</dbReference>
<dbReference type="PRINTS" id="PR00237">
    <property type="entry name" value="GPCRRHODOPSN"/>
</dbReference>
<dbReference type="InterPro" id="IPR000276">
    <property type="entry name" value="GPCR_Rhodpsn"/>
</dbReference>
<feature type="domain" description="G-protein coupled receptors family 1 profile" evidence="15">
    <location>
        <begin position="48"/>
        <end position="302"/>
    </location>
</feature>
<dbReference type="PROSITE" id="PS50262">
    <property type="entry name" value="G_PROTEIN_RECEP_F1_2"/>
    <property type="match status" value="1"/>
</dbReference>
<evidence type="ECO:0000256" key="4">
    <source>
        <dbReference type="ARBA" id="ARBA00022989"/>
    </source>
</evidence>
<keyword evidence="3 13" id="KW-0812">Transmembrane</keyword>
<dbReference type="PANTHER" id="PTHR24233">
    <property type="entry name" value="P2Y PURINOCEPTOR-RELATED G-PROTEIN COUPLED RECEPTOR"/>
    <property type="match status" value="1"/>
</dbReference>
<dbReference type="CTD" id="791765"/>
<protein>
    <recommendedName>
        <fullName evidence="11">Probable G-protein coupled receptor 34</fullName>
    </recommendedName>
</protein>
<reference evidence="16 17" key="1">
    <citation type="submission" date="2020-06" db="EMBL/GenBank/DDBJ databases">
        <authorList>
            <consortium name="Wellcome Sanger Institute Data Sharing"/>
        </authorList>
    </citation>
    <scope>NUCLEOTIDE SEQUENCE [LARGE SCALE GENOMIC DNA]</scope>
</reference>
<evidence type="ECO:0000256" key="14">
    <source>
        <dbReference type="SAM" id="Phobius"/>
    </source>
</evidence>
<evidence type="ECO:0000256" key="13">
    <source>
        <dbReference type="RuleBase" id="RU000688"/>
    </source>
</evidence>
<evidence type="ECO:0000256" key="5">
    <source>
        <dbReference type="ARBA" id="ARBA00023040"/>
    </source>
</evidence>
<evidence type="ECO:0000256" key="12">
    <source>
        <dbReference type="ARBA" id="ARBA00045234"/>
    </source>
</evidence>
<comment type="subcellular location">
    <subcellularLocation>
        <location evidence="1">Cell membrane</location>
        <topology evidence="1">Multi-pass membrane protein</topology>
    </subcellularLocation>
</comment>
<keyword evidence="2" id="KW-1003">Cell membrane</keyword>
<comment type="similarity">
    <text evidence="13">Belongs to the G-protein coupled receptor 1 family.</text>
</comment>
<feature type="transmembrane region" description="Helical" evidence="14">
    <location>
        <begin position="66"/>
        <end position="90"/>
    </location>
</feature>
<dbReference type="Ensembl" id="ENSDCDT00010059664.1">
    <property type="protein sequence ID" value="ENSDCDP00010049268.1"/>
    <property type="gene ID" value="ENSDCDG00010029529.1"/>
</dbReference>
<keyword evidence="17" id="KW-1185">Reference proteome</keyword>
<dbReference type="PROSITE" id="PS00237">
    <property type="entry name" value="G_PROTEIN_RECEP_F1_1"/>
    <property type="match status" value="1"/>
</dbReference>
<evidence type="ECO:0000256" key="11">
    <source>
        <dbReference type="ARBA" id="ARBA00035691"/>
    </source>
</evidence>
<feature type="transmembrane region" description="Helical" evidence="14">
    <location>
        <begin position="36"/>
        <end position="59"/>
    </location>
</feature>
<gene>
    <name evidence="16" type="primary">gpr34</name>
</gene>
<evidence type="ECO:0000256" key="7">
    <source>
        <dbReference type="ARBA" id="ARBA00023157"/>
    </source>
</evidence>
<dbReference type="InterPro" id="IPR017452">
    <property type="entry name" value="GPCR_Rhodpsn_7TM"/>
</dbReference>
<keyword evidence="6 14" id="KW-0472">Membrane</keyword>
<feature type="transmembrane region" description="Helical" evidence="14">
    <location>
        <begin position="244"/>
        <end position="266"/>
    </location>
</feature>
<keyword evidence="7" id="KW-1015">Disulfide bond</keyword>
<dbReference type="SUPFAM" id="SSF81321">
    <property type="entry name" value="Family A G protein-coupled receptor-like"/>
    <property type="match status" value="1"/>
</dbReference>
<reference evidence="16" key="2">
    <citation type="submission" date="2025-08" db="UniProtKB">
        <authorList>
            <consortium name="Ensembl"/>
        </authorList>
    </citation>
    <scope>IDENTIFICATION</scope>
</reference>
<keyword evidence="4 14" id="KW-1133">Transmembrane helix</keyword>
<dbReference type="FunFam" id="1.20.1070.10:FF:000150">
    <property type="entry name" value="probable G-protein coupled receptor 34"/>
    <property type="match status" value="1"/>
</dbReference>
<evidence type="ECO:0000256" key="2">
    <source>
        <dbReference type="ARBA" id="ARBA00022475"/>
    </source>
</evidence>
<evidence type="ECO:0000259" key="15">
    <source>
        <dbReference type="PROSITE" id="PS50262"/>
    </source>
</evidence>
<evidence type="ECO:0000256" key="3">
    <source>
        <dbReference type="ARBA" id="ARBA00022692"/>
    </source>
</evidence>
<feature type="transmembrane region" description="Helical" evidence="14">
    <location>
        <begin position="193"/>
        <end position="213"/>
    </location>
</feature>
<organism evidence="16 17">
    <name type="scientific">Denticeps clupeoides</name>
    <name type="common">denticle herring</name>
    <dbReference type="NCBI Taxonomy" id="299321"/>
    <lineage>
        <taxon>Eukaryota</taxon>
        <taxon>Metazoa</taxon>
        <taxon>Chordata</taxon>
        <taxon>Craniata</taxon>
        <taxon>Vertebrata</taxon>
        <taxon>Euteleostomi</taxon>
        <taxon>Actinopterygii</taxon>
        <taxon>Neopterygii</taxon>
        <taxon>Teleostei</taxon>
        <taxon>Clupei</taxon>
        <taxon>Clupeiformes</taxon>
        <taxon>Denticipitoidei</taxon>
        <taxon>Denticipitidae</taxon>
        <taxon>Denticeps</taxon>
    </lineage>
</organism>
<sequence>MMTNLNTTSTIASFGTTNKSTNCTVEDISLGISLGVLYSLIFLIGLVGNVLALWVFLCIHKKKNSIYFLLVNVAMADLLLVVCLPFRVIYHLRGNKWSLGPTLCRVIGNMFYMNMYISITLLGLISIDRYLKIHRCKSRRKFLRGSWSVVICGITWAVALGCTIVMISTPEQMPNKEKCFHYRQTEKLNMDTWIKIFLVILFWLVYAALVVSYRKITIWLSKASKKKPDLPNAHKYSQTARKSFFVLFLFTLCFVPYHIVRIFYIISQISKTTCHWQNVADKANEVALVISTFNSCLDPAMYFLLCSSVRRTTKEALQKVFWQLDKGTTTTYSSEGKSLKDRRLSVGMICNPNVKTETLDMKM</sequence>
<keyword evidence="8 13" id="KW-0675">Receptor</keyword>
<evidence type="ECO:0000256" key="8">
    <source>
        <dbReference type="ARBA" id="ARBA00023170"/>
    </source>
</evidence>
<evidence type="ECO:0000256" key="9">
    <source>
        <dbReference type="ARBA" id="ARBA00023180"/>
    </source>
</evidence>
<name>A0AAY4DV40_9TELE</name>
<dbReference type="GeneTree" id="ENSGT01110000267167"/>
<keyword evidence="5 13" id="KW-0297">G-protein coupled receptor</keyword>
<evidence type="ECO:0000313" key="17">
    <source>
        <dbReference type="Proteomes" id="UP000694580"/>
    </source>
</evidence>
<dbReference type="Pfam" id="PF00001">
    <property type="entry name" value="7tm_1"/>
    <property type="match status" value="1"/>
</dbReference>
<dbReference type="AlphaFoldDB" id="A0AAY4DV40"/>